<feature type="domain" description="NACHT" evidence="3">
    <location>
        <begin position="319"/>
        <end position="471"/>
    </location>
</feature>
<feature type="compositionally biased region" description="Polar residues" evidence="2">
    <location>
        <begin position="1099"/>
        <end position="1117"/>
    </location>
</feature>
<evidence type="ECO:0000256" key="2">
    <source>
        <dbReference type="SAM" id="MobiDB-lite"/>
    </source>
</evidence>
<dbReference type="InterPro" id="IPR056884">
    <property type="entry name" value="NPHP3-like_N"/>
</dbReference>
<dbReference type="Proteomes" id="UP000777438">
    <property type="component" value="Unassembled WGS sequence"/>
</dbReference>
<dbReference type="EMBL" id="JAGPYM010000007">
    <property type="protein sequence ID" value="KAH6892523.1"/>
    <property type="molecule type" value="Genomic_DNA"/>
</dbReference>
<proteinExistence type="predicted"/>
<sequence>MLTGFEALGAASAVLQVISFSSSVIRQCYKIYDGRPMPENELEEYATRMSDAASRVQSRCRAMPQQTPDEKKLADIAQNCIDAAQGLQAEAKLVTSWHQKGKLLKAFFAAIRASKHRNKIERLEKSLAGCKEVMETQLILKLCTSNDAIEYQQTKGFQDLESDVKELVVQIANGHTKIEDLIKTEQNTTRDFITMEAKATREEVNTHVTSEVQVLGARAATDTQRRRLLTSLKVHEMNQRYHDVMDSRDATFERVFSSYERTARQDHNDSDPPENTALAKSSTALNLKHWEMRDLWVNVNDIDQTWTSFTSWLRSKNNEIFWIRGKPGSGKSTLMKFVIDNENTRRLLEQWSPGTKILSHFFWKIGSSPQNSIKGLLCSMLHRILSQSHDLVDQVFHRFKDSLSMDSYHDWSVRELENVVFSILEEGALSTCIFIDGLDEISDKDGFSKLMDLVEKLNAHNGVKVCVSSRPETQLMERFKATGATTIRLEDLTRPEMAAYVHKEFAKLHDKGQVSSVLLKDLTHKLLDKAEGVFLWLFLATKSLINGIQNCDDKTTLHQRLEQLPAELEGLYADMWERLNENNSVYRETAGRYFRYVVAQRGTVTVDIGPNRLFIFPNVTLLEVALAEGVNVRDLFGSRDNNISLADLKQLCETTVDNIRTRCAGLLQLQHQRLESAIKDAGRDSPPSEFTFCVQELGFIHRTAHDFLVETEAGQRILNYNNNPPLMVDTRVRLAKSLIDFARTFHGNTGLSINQRSVIDSLVELAYEGVDWKVVAGIALVWQDLYKRGIVSNVGRPEWCPQPPFISVMAALSRNLDDIIIHLLQQADSPSLSADVFRDIVSMNTLAPYRPPIRLVQKIILSGVDPHVIGISLLGYHALAHAYTQQASAFGIFLLQAFNQFLQSSVLCNALALVDVVGALAPTCPNWQKRMLIAGVTTGRTKRLMLPGLDQIDYQSPWTRYDGTVVFCEVDLQFLLAHFLAVSDFFNVVTHDSKLRELANTFTQPFARIRCIIFPRTRKVKHLRCYRVLTQRPFADLLSYLFSHREDLGVGPRSMISDLMEVPGTLREVDLDQELNALAQEGLGFCKLSDVGIFPPVSSDDSSLEEGNTGSSSSVVD</sequence>
<name>A0A9P8W8Y8_9HYPO</name>
<dbReference type="InterPro" id="IPR007111">
    <property type="entry name" value="NACHT_NTPase"/>
</dbReference>
<dbReference type="PANTHER" id="PTHR10039:SF5">
    <property type="entry name" value="NACHT DOMAIN-CONTAINING PROTEIN"/>
    <property type="match status" value="1"/>
</dbReference>
<organism evidence="4 5">
    <name type="scientific">Thelonectria olida</name>
    <dbReference type="NCBI Taxonomy" id="1576542"/>
    <lineage>
        <taxon>Eukaryota</taxon>
        <taxon>Fungi</taxon>
        <taxon>Dikarya</taxon>
        <taxon>Ascomycota</taxon>
        <taxon>Pezizomycotina</taxon>
        <taxon>Sordariomycetes</taxon>
        <taxon>Hypocreomycetidae</taxon>
        <taxon>Hypocreales</taxon>
        <taxon>Nectriaceae</taxon>
        <taxon>Thelonectria</taxon>
    </lineage>
</organism>
<feature type="region of interest" description="Disordered" evidence="2">
    <location>
        <begin position="1098"/>
        <end position="1117"/>
    </location>
</feature>
<evidence type="ECO:0000313" key="5">
    <source>
        <dbReference type="Proteomes" id="UP000777438"/>
    </source>
</evidence>
<reference evidence="4 5" key="1">
    <citation type="journal article" date="2021" name="Nat. Commun.">
        <title>Genetic determinants of endophytism in the Arabidopsis root mycobiome.</title>
        <authorList>
            <person name="Mesny F."/>
            <person name="Miyauchi S."/>
            <person name="Thiergart T."/>
            <person name="Pickel B."/>
            <person name="Atanasova L."/>
            <person name="Karlsson M."/>
            <person name="Huettel B."/>
            <person name="Barry K.W."/>
            <person name="Haridas S."/>
            <person name="Chen C."/>
            <person name="Bauer D."/>
            <person name="Andreopoulos W."/>
            <person name="Pangilinan J."/>
            <person name="LaButti K."/>
            <person name="Riley R."/>
            <person name="Lipzen A."/>
            <person name="Clum A."/>
            <person name="Drula E."/>
            <person name="Henrissat B."/>
            <person name="Kohler A."/>
            <person name="Grigoriev I.V."/>
            <person name="Martin F.M."/>
            <person name="Hacquard S."/>
        </authorList>
    </citation>
    <scope>NUCLEOTIDE SEQUENCE [LARGE SCALE GENOMIC DNA]</scope>
    <source>
        <strain evidence="4 5">MPI-CAGE-CH-0241</strain>
    </source>
</reference>
<evidence type="ECO:0000256" key="1">
    <source>
        <dbReference type="ARBA" id="ARBA00022737"/>
    </source>
</evidence>
<keyword evidence="1" id="KW-0677">Repeat</keyword>
<dbReference type="PANTHER" id="PTHR10039">
    <property type="entry name" value="AMELOGENIN"/>
    <property type="match status" value="1"/>
</dbReference>
<dbReference type="Pfam" id="PF25053">
    <property type="entry name" value="DUF7791"/>
    <property type="match status" value="1"/>
</dbReference>
<dbReference type="OrthoDB" id="5086500at2759"/>
<evidence type="ECO:0000313" key="4">
    <source>
        <dbReference type="EMBL" id="KAH6892523.1"/>
    </source>
</evidence>
<evidence type="ECO:0000259" key="3">
    <source>
        <dbReference type="PROSITE" id="PS50837"/>
    </source>
</evidence>
<dbReference type="SUPFAM" id="SSF52540">
    <property type="entry name" value="P-loop containing nucleoside triphosphate hydrolases"/>
    <property type="match status" value="1"/>
</dbReference>
<protein>
    <recommendedName>
        <fullName evidence="3">NACHT domain-containing protein</fullName>
    </recommendedName>
</protein>
<dbReference type="PROSITE" id="PS50837">
    <property type="entry name" value="NACHT"/>
    <property type="match status" value="1"/>
</dbReference>
<dbReference type="Pfam" id="PF24883">
    <property type="entry name" value="NPHP3_N"/>
    <property type="match status" value="1"/>
</dbReference>
<dbReference type="Gene3D" id="3.40.50.300">
    <property type="entry name" value="P-loop containing nucleotide triphosphate hydrolases"/>
    <property type="match status" value="1"/>
</dbReference>
<keyword evidence="5" id="KW-1185">Reference proteome</keyword>
<dbReference type="InterPro" id="IPR056693">
    <property type="entry name" value="DUF7791"/>
</dbReference>
<accession>A0A9P8W8Y8</accession>
<gene>
    <name evidence="4" type="ORF">B0T10DRAFT_295192</name>
</gene>
<comment type="caution">
    <text evidence="4">The sequence shown here is derived from an EMBL/GenBank/DDBJ whole genome shotgun (WGS) entry which is preliminary data.</text>
</comment>
<dbReference type="AlphaFoldDB" id="A0A9P8W8Y8"/>
<dbReference type="InterPro" id="IPR027417">
    <property type="entry name" value="P-loop_NTPase"/>
</dbReference>